<dbReference type="Pfam" id="PF13385">
    <property type="entry name" value="Laminin_G_3"/>
    <property type="match status" value="3"/>
</dbReference>
<feature type="domain" description="LamG-like jellyroll fold" evidence="5">
    <location>
        <begin position="1066"/>
        <end position="1214"/>
    </location>
</feature>
<feature type="domain" description="LamG-like jellyroll fold" evidence="5">
    <location>
        <begin position="1297"/>
        <end position="1439"/>
    </location>
</feature>
<feature type="compositionally biased region" description="Low complexity" evidence="3">
    <location>
        <begin position="989"/>
        <end position="1005"/>
    </location>
</feature>
<dbReference type="Gene3D" id="2.60.120.200">
    <property type="match status" value="3"/>
</dbReference>
<keyword evidence="2" id="KW-1015">Disulfide bond</keyword>
<evidence type="ECO:0000256" key="1">
    <source>
        <dbReference type="ARBA" id="ARBA00022729"/>
    </source>
</evidence>
<evidence type="ECO:0000313" key="6">
    <source>
        <dbReference type="EMBL" id="TDO40990.1"/>
    </source>
</evidence>
<feature type="domain" description="LamG-like jellyroll fold" evidence="5">
    <location>
        <begin position="772"/>
        <end position="914"/>
    </location>
</feature>
<proteinExistence type="predicted"/>
<dbReference type="PANTHER" id="PTHR46943:SF1">
    <property type="entry name" value="PENTRAXIN-RELATED PROTEIN PTX3"/>
    <property type="match status" value="1"/>
</dbReference>
<feature type="compositionally biased region" description="Pro residues" evidence="3">
    <location>
        <begin position="953"/>
        <end position="964"/>
    </location>
</feature>
<dbReference type="InterPro" id="IPR013320">
    <property type="entry name" value="ConA-like_dom_sf"/>
</dbReference>
<dbReference type="PANTHER" id="PTHR46943">
    <property type="entry name" value="PENTRAXIN-RELATED PROTEIN PTX3"/>
    <property type="match status" value="1"/>
</dbReference>
<evidence type="ECO:0000256" key="2">
    <source>
        <dbReference type="ARBA" id="ARBA00023157"/>
    </source>
</evidence>
<gene>
    <name evidence="6" type="ORF">C8E87_4713</name>
</gene>
<dbReference type="GO" id="GO:0006955">
    <property type="term" value="P:immune response"/>
    <property type="evidence" value="ECO:0007669"/>
    <property type="project" value="InterPro"/>
</dbReference>
<dbReference type="InterPro" id="IPR013783">
    <property type="entry name" value="Ig-like_fold"/>
</dbReference>
<dbReference type="GO" id="GO:0030246">
    <property type="term" value="F:carbohydrate binding"/>
    <property type="evidence" value="ECO:0007669"/>
    <property type="project" value="UniProtKB-KW"/>
</dbReference>
<evidence type="ECO:0000259" key="5">
    <source>
        <dbReference type="SMART" id="SM00560"/>
    </source>
</evidence>
<comment type="caution">
    <text evidence="6">The sequence shown here is derived from an EMBL/GenBank/DDBJ whole genome shotgun (WGS) entry which is preliminary data.</text>
</comment>
<dbReference type="SMART" id="SM00560">
    <property type="entry name" value="LamGL"/>
    <property type="match status" value="3"/>
</dbReference>
<keyword evidence="1 4" id="KW-0732">Signal</keyword>
<dbReference type="EMBL" id="SNWR01000001">
    <property type="protein sequence ID" value="TDO40990.1"/>
    <property type="molecule type" value="Genomic_DNA"/>
</dbReference>
<feature type="region of interest" description="Disordered" evidence="3">
    <location>
        <begin position="938"/>
        <end position="1038"/>
    </location>
</feature>
<keyword evidence="7" id="KW-1185">Reference proteome</keyword>
<dbReference type="Proteomes" id="UP000294901">
    <property type="component" value="Unassembled WGS sequence"/>
</dbReference>
<dbReference type="InterPro" id="IPR006558">
    <property type="entry name" value="LamG-like"/>
</dbReference>
<reference evidence="6 7" key="1">
    <citation type="submission" date="2019-03" db="EMBL/GenBank/DDBJ databases">
        <title>Sequencing the genomes of 1000 actinobacteria strains.</title>
        <authorList>
            <person name="Klenk H.-P."/>
        </authorList>
    </citation>
    <scope>NUCLEOTIDE SEQUENCE [LARGE SCALE GENOMIC DNA]</scope>
    <source>
        <strain evidence="6 7">DSM 43805</strain>
    </source>
</reference>
<evidence type="ECO:0000256" key="4">
    <source>
        <dbReference type="SAM" id="SignalP"/>
    </source>
</evidence>
<accession>A0A4R6JW62</accession>
<feature type="chain" id="PRO_5020716364" evidence="4">
    <location>
        <begin position="34"/>
        <end position="1447"/>
    </location>
</feature>
<keyword evidence="6" id="KW-0430">Lectin</keyword>
<feature type="compositionally biased region" description="Acidic residues" evidence="3">
    <location>
        <begin position="1006"/>
        <end position="1022"/>
    </location>
</feature>
<dbReference type="InterPro" id="IPR042837">
    <property type="entry name" value="PTX3"/>
</dbReference>
<feature type="compositionally biased region" description="Pro residues" evidence="3">
    <location>
        <begin position="974"/>
        <end position="988"/>
    </location>
</feature>
<dbReference type="SUPFAM" id="SSF49899">
    <property type="entry name" value="Concanavalin A-like lectins/glucanases"/>
    <property type="match status" value="3"/>
</dbReference>
<name>A0A4R6JW62_9ACTN</name>
<protein>
    <submittedName>
        <fullName evidence="6">Concanavalin A-like lectin/glucanase superfamily protein</fullName>
    </submittedName>
</protein>
<dbReference type="Gene3D" id="2.60.40.10">
    <property type="entry name" value="Immunoglobulins"/>
    <property type="match status" value="1"/>
</dbReference>
<evidence type="ECO:0000256" key="3">
    <source>
        <dbReference type="SAM" id="MobiDB-lite"/>
    </source>
</evidence>
<sequence length="1447" mass="152706">MTMAHARVAQGAALAILATLLSVATSPHTAAHAAGCPSGVAAENEPAAETEAAAQRLAELCDKPVEVLAEADETTKVVALPSGDFSMETYLEPQRIERDDRWIAVDTNLERGADGRFRPRAAADVSFSAGGAGPLATYREGGADFTLTWPAPLPAGVVSGDSVTYPEVHPGADLVVRAVPGGFSHVLVVKNAEAAANPEVRETAYTVGGSATVTETNGEIVVKGPAGVIAGAPPAMAWDSTRQVREPRTAELRRLEPGGLAPLRVAEPSTAKAPSEFARRSGLDVRITGKKLAVSVDEDLLSAQSTFPVYIDPTYSKYYAKWIPVNDSRPDTKWVSGNSWPREVIRIGSNYESTGDIWRAHMQFDISTLKGKRLVKTPSVDAYLTHSAWCAGESLALWQTNAIDGNTPTWNGMKGKWLHGKALHTKTVKVNSGCSGQKPAWVKFNASGVKTHVQRHADANYNSITFGLRVPTESGGHWVKAERGKIKLVAEYQSKPTSPTPVRTSPGGNCAASPGPWINDSTPALYAKATDADNSVRLVFDVNGPTVPADYTSAAVASGKEANWTTPVLKDGSYNWKVYATDGTDKTGWSKTCYFRQDHTPPTLPVITRKAGTPAPELGKPVTLTFSSTDALSGVGRFDYGIGVDAKSSNVNASSGKAEVTFTADSGRTQIYVWARDNALNYSSRAIYNIFTGRVTPIEPMAVWRMTSNLRDDSGTIDDEGNTDESATQKDLRWTVAATPTYSADRLNRGSTALNLTGTGCATTIPVVRSDAPFTAAAWVKLTSKAAGSNRTVLAIAGANAPAFVLSYHQATDRWETAVTNADSATVTWTIARGTTSPPLNGWQHVAATVDPVGKTLRLYVDGQVQATTAIDALPWRGAARTLVGCGGTATVTNAQLIGAVDHVAVWSGLLSDAQISAARDELPAAGLAAAWKLRGTGDDASDHGHQLTVPAPAVPPTPEPTPEPEITDDPAPEPDPSGTPMPEPTPDPTETGDPNEPEPTGSPEVPEETEEPAPDPTEEPTPDPTPAPTVPMEWTDDAYGRPESAWYVSGDRCATTQHNVIRSDESFTLAVWARLDDASAMNQTIIGTDGNRVSGWFLGARANGQGVPFWSLMMKASDLETSASEWVGGTTDAFAATVGKWTHLTATYNATTKTMALFVNGVKVGSAVRSTGANWSASGAFSLGCAKYAGAHSDFFRGAITDVKVWRGALTDAGAAAVKNANPPVTVEGWYPLEGPGAEEPTNLDDRSGNSRHLTMAAGVPHWERDRFASRNGALGLALDEGSCAESATPVVRANESFSVAAWVSLDDLTGNRTILSQSGSVRHRFLIEYVAGADRLRVVMVGGDQAGAPATEVRSLAAPVPGTWTHVAAVYNAVTNELSLYVDGEPQGEGAAVAGPLWPGSSPLRVGCAALNSGARSNYLGGLVDDVRVWTSTVDPDLFGTFAHS</sequence>
<organism evidence="6 7">
    <name type="scientific">Paractinoplanes brasiliensis</name>
    <dbReference type="NCBI Taxonomy" id="52695"/>
    <lineage>
        <taxon>Bacteria</taxon>
        <taxon>Bacillati</taxon>
        <taxon>Actinomycetota</taxon>
        <taxon>Actinomycetes</taxon>
        <taxon>Micromonosporales</taxon>
        <taxon>Micromonosporaceae</taxon>
        <taxon>Paractinoplanes</taxon>
    </lineage>
</organism>
<feature type="signal peptide" evidence="4">
    <location>
        <begin position="1"/>
        <end position="33"/>
    </location>
</feature>
<dbReference type="GO" id="GO:0005975">
    <property type="term" value="P:carbohydrate metabolic process"/>
    <property type="evidence" value="ECO:0007669"/>
    <property type="project" value="UniProtKB-ARBA"/>
</dbReference>
<evidence type="ECO:0000313" key="7">
    <source>
        <dbReference type="Proteomes" id="UP000294901"/>
    </source>
</evidence>